<proteinExistence type="predicted"/>
<keyword evidence="2" id="KW-1185">Reference proteome</keyword>
<organism evidence="1 2">
    <name type="scientific">Xylanibacter rarus</name>
    <dbReference type="NCBI Taxonomy" id="1676614"/>
    <lineage>
        <taxon>Bacteria</taxon>
        <taxon>Pseudomonadati</taxon>
        <taxon>Bacteroidota</taxon>
        <taxon>Bacteroidia</taxon>
        <taxon>Bacteroidales</taxon>
        <taxon>Prevotellaceae</taxon>
        <taxon>Xylanibacter</taxon>
    </lineage>
</organism>
<sequence length="215" mass="23173">MMAVCANAQGTYAVPDDGSTPEDNMVITDVENITVTLGTGFKENKSNTNLPEFVAYTQGNSNAAFGEDGIIPVSGTYYEFKPAVDGSLKVGAVIGNGKEFRAVCDGAYMTPGTDFTLVNKDGETVELAEDNTLAEKFYGYVNFDVKANSTYYLYMKGSKMSFYGFIFSTGGSTGIYDITKDNVDANAPVYNLAGQRVSKETKGILIQNGKKFINK</sequence>
<reference evidence="1 2" key="1">
    <citation type="submission" date="2015-06" db="EMBL/GenBank/DDBJ databases">
        <title>Prevotella sp. 109, sp. nov., a novel member of the family Prevotellaceae isolated from human faeces.</title>
        <authorList>
            <person name="Shkoporov A.N."/>
            <person name="Chaplin A.V."/>
            <person name="Kafarskaia L.I."/>
            <person name="Efimov B.A."/>
        </authorList>
    </citation>
    <scope>NUCLEOTIDE SEQUENCE [LARGE SCALE GENOMIC DNA]</scope>
    <source>
        <strain evidence="1 2">109</strain>
    </source>
</reference>
<accession>A0A8E1QXT2</accession>
<dbReference type="AlphaFoldDB" id="A0A8E1QXT2"/>
<evidence type="ECO:0000313" key="2">
    <source>
        <dbReference type="Proteomes" id="UP000036951"/>
    </source>
</evidence>
<protein>
    <submittedName>
        <fullName evidence="1">Uncharacterized protein</fullName>
    </submittedName>
</protein>
<name>A0A8E1QXT2_9BACT</name>
<gene>
    <name evidence="1" type="ORF">ACU52_06245</name>
</gene>
<dbReference type="Proteomes" id="UP000036951">
    <property type="component" value="Unassembled WGS sequence"/>
</dbReference>
<evidence type="ECO:0000313" key="1">
    <source>
        <dbReference type="EMBL" id="KOO68760.1"/>
    </source>
</evidence>
<dbReference type="EMBL" id="LFQU01000009">
    <property type="protein sequence ID" value="KOO68760.1"/>
    <property type="molecule type" value="Genomic_DNA"/>
</dbReference>
<comment type="caution">
    <text evidence="1">The sequence shown here is derived from an EMBL/GenBank/DDBJ whole genome shotgun (WGS) entry which is preliminary data.</text>
</comment>